<dbReference type="PROSITE" id="PS51755">
    <property type="entry name" value="OMPR_PHOB"/>
    <property type="match status" value="1"/>
</dbReference>
<feature type="DNA-binding region" description="OmpR/PhoB-type" evidence="3">
    <location>
        <begin position="134"/>
        <end position="227"/>
    </location>
</feature>
<feature type="modified residue" description="4-aspartylphosphate" evidence="2">
    <location>
        <position position="61"/>
    </location>
</feature>
<evidence type="ECO:0000313" key="7">
    <source>
        <dbReference type="Proteomes" id="UP000239415"/>
    </source>
</evidence>
<dbReference type="PANTHER" id="PTHR48111">
    <property type="entry name" value="REGULATOR OF RPOS"/>
    <property type="match status" value="1"/>
</dbReference>
<dbReference type="Pfam" id="PF00486">
    <property type="entry name" value="Trans_reg_C"/>
    <property type="match status" value="1"/>
</dbReference>
<dbReference type="SUPFAM" id="SSF52172">
    <property type="entry name" value="CheY-like"/>
    <property type="match status" value="1"/>
</dbReference>
<dbReference type="Gene3D" id="6.10.250.690">
    <property type="match status" value="1"/>
</dbReference>
<dbReference type="CDD" id="cd00383">
    <property type="entry name" value="trans_reg_C"/>
    <property type="match status" value="1"/>
</dbReference>
<dbReference type="InterPro" id="IPR011006">
    <property type="entry name" value="CheY-like_superfamily"/>
</dbReference>
<dbReference type="GO" id="GO:0032993">
    <property type="term" value="C:protein-DNA complex"/>
    <property type="evidence" value="ECO:0007669"/>
    <property type="project" value="TreeGrafter"/>
</dbReference>
<dbReference type="PROSITE" id="PS50110">
    <property type="entry name" value="RESPONSE_REGULATORY"/>
    <property type="match status" value="1"/>
</dbReference>
<proteinExistence type="predicted"/>
<dbReference type="Pfam" id="PF00072">
    <property type="entry name" value="Response_reg"/>
    <property type="match status" value="1"/>
</dbReference>
<dbReference type="GO" id="GO:0000976">
    <property type="term" value="F:transcription cis-regulatory region binding"/>
    <property type="evidence" value="ECO:0007669"/>
    <property type="project" value="TreeGrafter"/>
</dbReference>
<keyword evidence="7" id="KW-1185">Reference proteome</keyword>
<comment type="caution">
    <text evidence="6">The sequence shown here is derived from an EMBL/GenBank/DDBJ whole genome shotgun (WGS) entry which is preliminary data.</text>
</comment>
<dbReference type="GO" id="GO:0006355">
    <property type="term" value="P:regulation of DNA-templated transcription"/>
    <property type="evidence" value="ECO:0007669"/>
    <property type="project" value="InterPro"/>
</dbReference>
<dbReference type="InterPro" id="IPR039420">
    <property type="entry name" value="WalR-like"/>
</dbReference>
<dbReference type="Proteomes" id="UP000239415">
    <property type="component" value="Unassembled WGS sequence"/>
</dbReference>
<gene>
    <name evidence="6" type="ORF">CLV67_104328</name>
</gene>
<protein>
    <submittedName>
        <fullName evidence="6">DNA-binding response OmpR family regulator</fullName>
    </submittedName>
</protein>
<evidence type="ECO:0000256" key="2">
    <source>
        <dbReference type="PROSITE-ProRule" id="PRU00169"/>
    </source>
</evidence>
<dbReference type="Gene3D" id="1.10.10.10">
    <property type="entry name" value="Winged helix-like DNA-binding domain superfamily/Winged helix DNA-binding domain"/>
    <property type="match status" value="1"/>
</dbReference>
<keyword evidence="1 3" id="KW-0238">DNA-binding</keyword>
<dbReference type="AlphaFoldDB" id="A0A2T0KH93"/>
<dbReference type="InterPro" id="IPR036388">
    <property type="entry name" value="WH-like_DNA-bd_sf"/>
</dbReference>
<evidence type="ECO:0000259" key="5">
    <source>
        <dbReference type="PROSITE" id="PS51755"/>
    </source>
</evidence>
<dbReference type="InterPro" id="IPR001867">
    <property type="entry name" value="OmpR/PhoB-type_DNA-bd"/>
</dbReference>
<reference evidence="6 7" key="1">
    <citation type="submission" date="2018-03" db="EMBL/GenBank/DDBJ databases">
        <title>Genomic Encyclopedia of Archaeal and Bacterial Type Strains, Phase II (KMG-II): from individual species to whole genera.</title>
        <authorList>
            <person name="Goeker M."/>
        </authorList>
    </citation>
    <scope>NUCLEOTIDE SEQUENCE [LARGE SCALE GENOMIC DNA]</scope>
    <source>
        <strain evidence="6 7">DSM 43146</strain>
    </source>
</reference>
<dbReference type="GO" id="GO:0005829">
    <property type="term" value="C:cytosol"/>
    <property type="evidence" value="ECO:0007669"/>
    <property type="project" value="TreeGrafter"/>
</dbReference>
<dbReference type="PANTHER" id="PTHR48111:SF36">
    <property type="entry name" value="TRANSCRIPTIONAL REGULATORY PROTEIN CUTR"/>
    <property type="match status" value="1"/>
</dbReference>
<evidence type="ECO:0000256" key="3">
    <source>
        <dbReference type="PROSITE-ProRule" id="PRU01091"/>
    </source>
</evidence>
<evidence type="ECO:0000313" key="6">
    <source>
        <dbReference type="EMBL" id="PRX22800.1"/>
    </source>
</evidence>
<dbReference type="GO" id="GO:0000156">
    <property type="term" value="F:phosphorelay response regulator activity"/>
    <property type="evidence" value="ECO:0007669"/>
    <property type="project" value="TreeGrafter"/>
</dbReference>
<feature type="domain" description="OmpR/PhoB-type" evidence="5">
    <location>
        <begin position="134"/>
        <end position="227"/>
    </location>
</feature>
<dbReference type="InterPro" id="IPR001789">
    <property type="entry name" value="Sig_transdc_resp-reg_receiver"/>
</dbReference>
<dbReference type="Gene3D" id="3.40.50.2300">
    <property type="match status" value="1"/>
</dbReference>
<dbReference type="EMBL" id="PVMZ01000004">
    <property type="protein sequence ID" value="PRX22800.1"/>
    <property type="molecule type" value="Genomic_DNA"/>
</dbReference>
<keyword evidence="2" id="KW-0597">Phosphoprotein</keyword>
<evidence type="ECO:0000259" key="4">
    <source>
        <dbReference type="PROSITE" id="PS50110"/>
    </source>
</evidence>
<feature type="domain" description="Response regulatory" evidence="4">
    <location>
        <begin position="12"/>
        <end position="126"/>
    </location>
</feature>
<sequence length="227" mass="24796">MSRHRLASAGMRILVAEDERFLAALVAEGLREQAMAVDVAHDGAAALERLAVNDYDVLVLDRDLPVVHGDDVCEQLSRGGAPVRILMLTASGELTDRIDGLNLGADDYLAKPFAFEELVARIRALARRTGRPLPPVLERAGITLDASYRQAFRDGRALALSRKEYAVLEVLMRAQGAVVSTEELLERAWDEHIDPFTTAVKVTMSKLRAKLGDPPVIVTVPGSGYRL</sequence>
<name>A0A2T0KH93_9ACTN</name>
<accession>A0A2T0KH93</accession>
<dbReference type="SMART" id="SM00448">
    <property type="entry name" value="REC"/>
    <property type="match status" value="1"/>
</dbReference>
<dbReference type="SMART" id="SM00862">
    <property type="entry name" value="Trans_reg_C"/>
    <property type="match status" value="1"/>
</dbReference>
<evidence type="ECO:0000256" key="1">
    <source>
        <dbReference type="ARBA" id="ARBA00023125"/>
    </source>
</evidence>
<organism evidence="6 7">
    <name type="scientific">Actinoplanes italicus</name>
    <dbReference type="NCBI Taxonomy" id="113567"/>
    <lineage>
        <taxon>Bacteria</taxon>
        <taxon>Bacillati</taxon>
        <taxon>Actinomycetota</taxon>
        <taxon>Actinomycetes</taxon>
        <taxon>Micromonosporales</taxon>
        <taxon>Micromonosporaceae</taxon>
        <taxon>Actinoplanes</taxon>
    </lineage>
</organism>